<dbReference type="Proteomes" id="UP000515163">
    <property type="component" value="Unplaced"/>
</dbReference>
<comment type="catalytic activity">
    <reaction evidence="16">
        <text>ATP + H2O = ADP + phosphate + H(+)</text>
        <dbReference type="Rhea" id="RHEA:13065"/>
        <dbReference type="ChEBI" id="CHEBI:15377"/>
        <dbReference type="ChEBI" id="CHEBI:15378"/>
        <dbReference type="ChEBI" id="CHEBI:30616"/>
        <dbReference type="ChEBI" id="CHEBI:43474"/>
        <dbReference type="ChEBI" id="CHEBI:456216"/>
        <dbReference type="EC" id="3.6.4.13"/>
    </reaction>
</comment>
<evidence type="ECO:0000256" key="6">
    <source>
        <dbReference type="ARBA" id="ARBA00022490"/>
    </source>
</evidence>
<evidence type="ECO:0000259" key="20">
    <source>
        <dbReference type="PROSITE" id="PS50304"/>
    </source>
</evidence>
<feature type="domain" description="Helicase C-terminal" evidence="22">
    <location>
        <begin position="355"/>
        <end position="529"/>
    </location>
</feature>
<dbReference type="InterPro" id="IPR011545">
    <property type="entry name" value="DEAD/DEAH_box_helicase_dom"/>
</dbReference>
<evidence type="ECO:0000256" key="3">
    <source>
        <dbReference type="ARBA" id="ARBA00008792"/>
    </source>
</evidence>
<accession>A0A6P8IE99</accession>
<dbReference type="GO" id="GO:0005737">
    <property type="term" value="C:cytoplasm"/>
    <property type="evidence" value="ECO:0007669"/>
    <property type="project" value="UniProtKB-SubCell"/>
</dbReference>
<dbReference type="RefSeq" id="XP_031564120.1">
    <property type="nucleotide sequence ID" value="XM_031708260.1"/>
</dbReference>
<evidence type="ECO:0000256" key="19">
    <source>
        <dbReference type="SAM" id="MobiDB-lite"/>
    </source>
</evidence>
<evidence type="ECO:0000256" key="18">
    <source>
        <dbReference type="ARBA" id="ARBA00081664"/>
    </source>
</evidence>
<dbReference type="InParanoid" id="A0A6P8IE99"/>
<evidence type="ECO:0000256" key="8">
    <source>
        <dbReference type="ARBA" id="ARBA00022782"/>
    </source>
</evidence>
<evidence type="ECO:0000256" key="5">
    <source>
        <dbReference type="ARBA" id="ARBA00022473"/>
    </source>
</evidence>
<dbReference type="FunFam" id="3.40.50.300:FF:001113">
    <property type="entry name" value="ATP-dependent RNA helicase TDRD9"/>
    <property type="match status" value="1"/>
</dbReference>
<dbReference type="GO" id="GO:0005634">
    <property type="term" value="C:nucleus"/>
    <property type="evidence" value="ECO:0007669"/>
    <property type="project" value="UniProtKB-SubCell"/>
</dbReference>
<dbReference type="Pfam" id="PF00271">
    <property type="entry name" value="Helicase_C"/>
    <property type="match status" value="1"/>
</dbReference>
<keyword evidence="13" id="KW-0943">RNA-mediated gene silencing</keyword>
<dbReference type="SUPFAM" id="SSF63748">
    <property type="entry name" value="Tudor/PWWP/MBT"/>
    <property type="match status" value="1"/>
</dbReference>
<evidence type="ECO:0000256" key="16">
    <source>
        <dbReference type="ARBA" id="ARBA00047984"/>
    </source>
</evidence>
<dbReference type="SMART" id="SM00487">
    <property type="entry name" value="DEXDc"/>
    <property type="match status" value="1"/>
</dbReference>
<dbReference type="Pfam" id="PF00567">
    <property type="entry name" value="TUDOR"/>
    <property type="match status" value="1"/>
</dbReference>
<keyword evidence="7" id="KW-0547">Nucleotide-binding</keyword>
<dbReference type="InterPro" id="IPR014001">
    <property type="entry name" value="Helicase_ATP-bd"/>
</dbReference>
<proteinExistence type="inferred from homology"/>
<reference evidence="24" key="1">
    <citation type="submission" date="2025-08" db="UniProtKB">
        <authorList>
            <consortium name="RefSeq"/>
        </authorList>
    </citation>
    <scope>IDENTIFICATION</scope>
    <source>
        <tissue evidence="24">Tentacle</tissue>
    </source>
</reference>
<dbReference type="GO" id="GO:0003723">
    <property type="term" value="F:RNA binding"/>
    <property type="evidence" value="ECO:0007669"/>
    <property type="project" value="TreeGrafter"/>
</dbReference>
<dbReference type="Gene3D" id="1.20.120.1080">
    <property type="match status" value="1"/>
</dbReference>
<evidence type="ECO:0000256" key="17">
    <source>
        <dbReference type="ARBA" id="ARBA00074173"/>
    </source>
</evidence>
<keyword evidence="15" id="KW-0469">Meiosis</keyword>
<dbReference type="GO" id="GO:0031047">
    <property type="term" value="P:regulatory ncRNA-mediated gene silencing"/>
    <property type="evidence" value="ECO:0007669"/>
    <property type="project" value="UniProtKB-KW"/>
</dbReference>
<dbReference type="FunFam" id="3.40.50.300:FF:000946">
    <property type="entry name" value="putative ATP-dependent RNA helicase TDRD9"/>
    <property type="match status" value="1"/>
</dbReference>
<dbReference type="InterPro" id="IPR035437">
    <property type="entry name" value="SNase_OB-fold_sf"/>
</dbReference>
<comment type="similarity">
    <text evidence="3">Belongs to the DEAD box helicase family. DEAH subfamily.</text>
</comment>
<feature type="domain" description="Tudor" evidence="20">
    <location>
        <begin position="933"/>
        <end position="1002"/>
    </location>
</feature>
<dbReference type="GO" id="GO:0030154">
    <property type="term" value="P:cell differentiation"/>
    <property type="evidence" value="ECO:0007669"/>
    <property type="project" value="UniProtKB-KW"/>
</dbReference>
<dbReference type="OrthoDB" id="66977at2759"/>
<evidence type="ECO:0000256" key="14">
    <source>
        <dbReference type="ARBA" id="ARBA00023242"/>
    </source>
</evidence>
<keyword evidence="11" id="KW-0067">ATP-binding</keyword>
<dbReference type="FunCoup" id="A0A6P8IE99">
    <property type="interactions" value="95"/>
</dbReference>
<organism evidence="23 24">
    <name type="scientific">Actinia tenebrosa</name>
    <name type="common">Australian red waratah sea anemone</name>
    <dbReference type="NCBI Taxonomy" id="6105"/>
    <lineage>
        <taxon>Eukaryota</taxon>
        <taxon>Metazoa</taxon>
        <taxon>Cnidaria</taxon>
        <taxon>Anthozoa</taxon>
        <taxon>Hexacorallia</taxon>
        <taxon>Actiniaria</taxon>
        <taxon>Actiniidae</taxon>
        <taxon>Actinia</taxon>
    </lineage>
</organism>
<dbReference type="PROSITE" id="PS51192">
    <property type="entry name" value="HELICASE_ATP_BIND_1"/>
    <property type="match status" value="1"/>
</dbReference>
<keyword evidence="9" id="KW-0378">Hydrolase</keyword>
<dbReference type="PROSITE" id="PS50304">
    <property type="entry name" value="TUDOR"/>
    <property type="match status" value="1"/>
</dbReference>
<keyword evidence="12" id="KW-0744">Spermatogenesis</keyword>
<evidence type="ECO:0000256" key="2">
    <source>
        <dbReference type="ARBA" id="ARBA00004496"/>
    </source>
</evidence>
<dbReference type="PANTHER" id="PTHR18934:SF113">
    <property type="entry name" value="ATP-DEPENDENT RNA HELICASE TDRD9"/>
    <property type="match status" value="1"/>
</dbReference>
<dbReference type="InterPro" id="IPR007502">
    <property type="entry name" value="Helicase-assoc_dom"/>
</dbReference>
<dbReference type="GeneID" id="116299587"/>
<keyword evidence="5" id="KW-0217">Developmental protein</keyword>
<evidence type="ECO:0000256" key="12">
    <source>
        <dbReference type="ARBA" id="ARBA00022871"/>
    </source>
</evidence>
<dbReference type="PROSITE" id="PS51194">
    <property type="entry name" value="HELICASE_CTER"/>
    <property type="match status" value="1"/>
</dbReference>
<evidence type="ECO:0000256" key="11">
    <source>
        <dbReference type="ARBA" id="ARBA00022840"/>
    </source>
</evidence>
<dbReference type="EC" id="3.6.4.13" evidence="4"/>
<dbReference type="Gene3D" id="3.40.50.300">
    <property type="entry name" value="P-loop containing nucleotide triphosphate hydrolases"/>
    <property type="match status" value="2"/>
</dbReference>
<dbReference type="PANTHER" id="PTHR18934">
    <property type="entry name" value="ATP-DEPENDENT RNA HELICASE"/>
    <property type="match status" value="1"/>
</dbReference>
<evidence type="ECO:0000256" key="4">
    <source>
        <dbReference type="ARBA" id="ARBA00012552"/>
    </source>
</evidence>
<keyword evidence="8" id="KW-0221">Differentiation</keyword>
<protein>
    <recommendedName>
        <fullName evidence="17">ATP-dependent RNA helicase TDRD9</fullName>
        <ecNumber evidence="4">3.6.4.13</ecNumber>
    </recommendedName>
    <alternativeName>
        <fullName evidence="18">Tudor domain-containing protein 9</fullName>
    </alternativeName>
</protein>
<dbReference type="Gene3D" id="2.40.50.90">
    <property type="match status" value="1"/>
</dbReference>
<dbReference type="SMART" id="SM00490">
    <property type="entry name" value="HELICc"/>
    <property type="match status" value="1"/>
</dbReference>
<dbReference type="SUPFAM" id="SSF52540">
    <property type="entry name" value="P-loop containing nucleoside triphosphate hydrolases"/>
    <property type="match status" value="1"/>
</dbReference>
<evidence type="ECO:0000313" key="23">
    <source>
        <dbReference type="Proteomes" id="UP000515163"/>
    </source>
</evidence>
<dbReference type="KEGG" id="aten:116299587"/>
<evidence type="ECO:0000259" key="21">
    <source>
        <dbReference type="PROSITE" id="PS51192"/>
    </source>
</evidence>
<dbReference type="GO" id="GO:0003724">
    <property type="term" value="F:RNA helicase activity"/>
    <property type="evidence" value="ECO:0007669"/>
    <property type="project" value="UniProtKB-EC"/>
</dbReference>
<dbReference type="Pfam" id="PF00270">
    <property type="entry name" value="DEAD"/>
    <property type="match status" value="1"/>
</dbReference>
<dbReference type="Pfam" id="PF21010">
    <property type="entry name" value="HA2_C"/>
    <property type="match status" value="1"/>
</dbReference>
<dbReference type="SMART" id="SM00333">
    <property type="entry name" value="TUDOR"/>
    <property type="match status" value="1"/>
</dbReference>
<dbReference type="Gene3D" id="2.30.30.140">
    <property type="match status" value="1"/>
</dbReference>
<name>A0A6P8IE99_ACTTE</name>
<evidence type="ECO:0000256" key="1">
    <source>
        <dbReference type="ARBA" id="ARBA00004123"/>
    </source>
</evidence>
<evidence type="ECO:0000256" key="7">
    <source>
        <dbReference type="ARBA" id="ARBA00022741"/>
    </source>
</evidence>
<feature type="domain" description="Helicase ATP-binding" evidence="21">
    <location>
        <begin position="132"/>
        <end position="298"/>
    </location>
</feature>
<sequence length="1434" mass="161922">MADITSDMVNSFFNLSKPIAKQPKVVVNVRGPPPSPDDSYKPEFKLQKKTRPKSPNSEARWNSIAEEDGFLNGDSLSALDLTPPEELAPTDPDAPVPAAFKGEDEAHIFENYSFDHEYSPDLPITQYHQDIIDTVESNSVCVIHGPTGSGKTTQVPQYLLDNYAKDRRYCNILVTQPRRIAATSIAKRVCQERKCTLGSLVGYQVARDKCVSEDTRIVYVTTGVLLQKLIATKNMNQYTHIVIDEVHERDQDTDFCLLVVRKLLRSNSRHVKIILMSATLQSNLFSWYFSMPVRGKMEGAPVIGVEGKIFPIQELYLDDMTSIGQLPNVSLEDPGISDEAYELAARLITSLDFEEKKRLGVDGDEQSCADRGTVLIFLPGILEIKRMDQTLEDLCVNSNLLCLPLHSQITIEEQSRVFIKPDRGVRKIILSTNIAESSITVPDIKYVIDFCLVKCLICDPETNFQSLRTQWAAKSSCIQRKGRAGRVSAGTCYRMVSNEFYETCLTEFGIPEMQRCPLEQIVLQVKLLDLGEPRAILRLALQPPDLDDIERTVLLLKQVGALTTKMRNGYINPHDGDLTFIGRVLGTLPVDVRIGKLMVLGYVFGCLEECIVIGASLSLKSFFSRQFKEELKTYRNKMNWDNSTFSDCLCSLSAYTEWSKLKESRSFGGNRETRWCRENGIQVGRIREVHELVNELTERLKHLNVRSERSVHKKRNKTPEDILILKLVIAGAFYPNYFLSGDIDEAEATKLMSGHDSFTTVMVRGMPQYGAQYKAAIARMFRDCGKGKALYFEETRAYIEFDKSSTAHSARGSTILPAVYLAVKMRGLRIPLNLYIAEGNNRRIERELSNSREEGNRLRTNRMAASLSPGCQRVSFDTTNQPRQVEIPCKGYMEVVVTSPIDVGHFWVVNAEQSSSQAFAALEYRIQTFNYHEPVDHRSCQVESFVLAPFEGTLYRAKVLSIFDDSSRPRKSFVRVFFLDYGNVEEVEFNEVRKIHPEFLKLPFQAIECELCEVQPSYSSNCPSGMWSKQAYARFMQLTNGKMLVAKIYSLVHGILRADLYDTMTEEDIHINQVLISEGHAQFMEEPYSSKMAHQQAETLRGDVRALNDNMDWLNENSPAFNDTSGQYLTKVSLRGPYSPLEMTFFSITSIGRLRTANIDIASVNSVALNDQPQDNHQRLLVAANIGINASGNSVIARDTTLMPNIHGLLPIVALTFAPVAEMRTDPQKHQYTGALVGLGYDAQTNEPLLPDHDIELTFDVEINQEDLIMINSLRTGINLAFSNEGVAAEWGSGAIGRIQQACRKNIISLVLKKREDRKPLSFKRQLRWNQIDPKDILVPSTDDKDDTPDLYQLHNGIAITGQFLDSDTPAKVLERRKMNQKLHELAGRSSEPFTDDVVCELCQVRCRHPRGVSLHLSSRCHKEEESILYENYP</sequence>
<dbReference type="SMART" id="SM00847">
    <property type="entry name" value="HA2"/>
    <property type="match status" value="1"/>
</dbReference>
<evidence type="ECO:0000256" key="15">
    <source>
        <dbReference type="ARBA" id="ARBA00023254"/>
    </source>
</evidence>
<keyword evidence="14" id="KW-0539">Nucleus</keyword>
<dbReference type="GO" id="GO:0007283">
    <property type="term" value="P:spermatogenesis"/>
    <property type="evidence" value="ECO:0007669"/>
    <property type="project" value="UniProtKB-KW"/>
</dbReference>
<gene>
    <name evidence="24" type="primary">LOC116299587</name>
</gene>
<dbReference type="GO" id="GO:0005524">
    <property type="term" value="F:ATP binding"/>
    <property type="evidence" value="ECO:0007669"/>
    <property type="project" value="UniProtKB-KW"/>
</dbReference>
<dbReference type="GO" id="GO:0051321">
    <property type="term" value="P:meiotic cell cycle"/>
    <property type="evidence" value="ECO:0007669"/>
    <property type="project" value="UniProtKB-KW"/>
</dbReference>
<evidence type="ECO:0000256" key="13">
    <source>
        <dbReference type="ARBA" id="ARBA00023158"/>
    </source>
</evidence>
<evidence type="ECO:0000259" key="22">
    <source>
        <dbReference type="PROSITE" id="PS51194"/>
    </source>
</evidence>
<dbReference type="CDD" id="cd18791">
    <property type="entry name" value="SF2_C_RHA"/>
    <property type="match status" value="1"/>
</dbReference>
<keyword evidence="6" id="KW-0963">Cytoplasm</keyword>
<keyword evidence="23" id="KW-1185">Reference proteome</keyword>
<feature type="region of interest" description="Disordered" evidence="19">
    <location>
        <begin position="23"/>
        <end position="96"/>
    </location>
</feature>
<dbReference type="GO" id="GO:0016787">
    <property type="term" value="F:hydrolase activity"/>
    <property type="evidence" value="ECO:0007669"/>
    <property type="project" value="UniProtKB-KW"/>
</dbReference>
<keyword evidence="10" id="KW-0347">Helicase</keyword>
<evidence type="ECO:0000313" key="24">
    <source>
        <dbReference type="RefSeq" id="XP_031564120.1"/>
    </source>
</evidence>
<dbReference type="InterPro" id="IPR027417">
    <property type="entry name" value="P-loop_NTPase"/>
</dbReference>
<dbReference type="InterPro" id="IPR001650">
    <property type="entry name" value="Helicase_C-like"/>
</dbReference>
<evidence type="ECO:0000256" key="9">
    <source>
        <dbReference type="ARBA" id="ARBA00022801"/>
    </source>
</evidence>
<dbReference type="InterPro" id="IPR002999">
    <property type="entry name" value="Tudor"/>
</dbReference>
<comment type="subcellular location">
    <subcellularLocation>
        <location evidence="2">Cytoplasm</location>
    </subcellularLocation>
    <subcellularLocation>
        <location evidence="1">Nucleus</location>
    </subcellularLocation>
</comment>
<evidence type="ECO:0000256" key="10">
    <source>
        <dbReference type="ARBA" id="ARBA00022806"/>
    </source>
</evidence>
<dbReference type="FunFam" id="1.20.120.1080:FF:000081">
    <property type="entry name" value="Tudor domain containing 9"/>
    <property type="match status" value="1"/>
</dbReference>